<gene>
    <name evidence="3" type="ORF">CARN3_0686</name>
</gene>
<dbReference type="PROSITE" id="PS50943">
    <property type="entry name" value="HTH_CROC1"/>
    <property type="match status" value="1"/>
</dbReference>
<comment type="caution">
    <text evidence="3">The sequence shown here is derived from an EMBL/GenBank/DDBJ whole genome shotgun (WGS) entry which is preliminary data.</text>
</comment>
<accession>E6PXT0</accession>
<dbReference type="InterPro" id="IPR010982">
    <property type="entry name" value="Lambda_DNA-bd_dom_sf"/>
</dbReference>
<evidence type="ECO:0000256" key="1">
    <source>
        <dbReference type="ARBA" id="ARBA00023125"/>
    </source>
</evidence>
<name>E6PXT0_9ZZZZ</name>
<feature type="domain" description="HTH cro/C1-type" evidence="2">
    <location>
        <begin position="8"/>
        <end position="63"/>
    </location>
</feature>
<dbReference type="GO" id="GO:0003677">
    <property type="term" value="F:DNA binding"/>
    <property type="evidence" value="ECO:0007669"/>
    <property type="project" value="UniProtKB-KW"/>
</dbReference>
<reference evidence="3" key="1">
    <citation type="submission" date="2009-10" db="EMBL/GenBank/DDBJ databases">
        <title>Diversity of trophic interactions inside an arsenic-rich microbial ecosystem.</title>
        <authorList>
            <person name="Bertin P.N."/>
            <person name="Heinrich-Salmeron A."/>
            <person name="Pelletier E."/>
            <person name="Goulhen-Chollet F."/>
            <person name="Arsene-Ploetze F."/>
            <person name="Gallien S."/>
            <person name="Calteau A."/>
            <person name="Vallenet D."/>
            <person name="Casiot C."/>
            <person name="Chane-Woon-Ming B."/>
            <person name="Giloteaux L."/>
            <person name="Barakat M."/>
            <person name="Bonnefoy V."/>
            <person name="Bruneel O."/>
            <person name="Chandler M."/>
            <person name="Cleiss J."/>
            <person name="Duran R."/>
            <person name="Elbaz-Poulichet F."/>
            <person name="Fonknechten N."/>
            <person name="Lauga B."/>
            <person name="Mornico D."/>
            <person name="Ortet P."/>
            <person name="Schaeffer C."/>
            <person name="Siguier P."/>
            <person name="Alexander Thil Smith A."/>
            <person name="Van Dorsselaer A."/>
            <person name="Weissenbach J."/>
            <person name="Medigue C."/>
            <person name="Le Paslier D."/>
        </authorList>
    </citation>
    <scope>NUCLEOTIDE SEQUENCE</scope>
</reference>
<protein>
    <recommendedName>
        <fullName evidence="2">HTH cro/C1-type domain-containing protein</fullName>
    </recommendedName>
</protein>
<organism evidence="3">
    <name type="scientific">mine drainage metagenome</name>
    <dbReference type="NCBI Taxonomy" id="410659"/>
    <lineage>
        <taxon>unclassified sequences</taxon>
        <taxon>metagenomes</taxon>
        <taxon>ecological metagenomes</taxon>
    </lineage>
</organism>
<dbReference type="GO" id="GO:0005829">
    <property type="term" value="C:cytosol"/>
    <property type="evidence" value="ECO:0007669"/>
    <property type="project" value="TreeGrafter"/>
</dbReference>
<dbReference type="SUPFAM" id="SSF47413">
    <property type="entry name" value="lambda repressor-like DNA-binding domains"/>
    <property type="match status" value="1"/>
</dbReference>
<dbReference type="Pfam" id="PF13560">
    <property type="entry name" value="HTH_31"/>
    <property type="match status" value="1"/>
</dbReference>
<evidence type="ECO:0000313" key="3">
    <source>
        <dbReference type="EMBL" id="CBH99739.1"/>
    </source>
</evidence>
<dbReference type="PANTHER" id="PTHR46797">
    <property type="entry name" value="HTH-TYPE TRANSCRIPTIONAL REGULATOR"/>
    <property type="match status" value="1"/>
</dbReference>
<dbReference type="AlphaFoldDB" id="E6PXT0"/>
<keyword evidence="1" id="KW-0238">DNA-binding</keyword>
<dbReference type="InterPro" id="IPR001387">
    <property type="entry name" value="Cro/C1-type_HTH"/>
</dbReference>
<dbReference type="Gene3D" id="1.10.260.40">
    <property type="entry name" value="lambda repressor-like DNA-binding domains"/>
    <property type="match status" value="1"/>
</dbReference>
<dbReference type="CDD" id="cd00093">
    <property type="entry name" value="HTH_XRE"/>
    <property type="match status" value="1"/>
</dbReference>
<dbReference type="EMBL" id="CABN01000047">
    <property type="protein sequence ID" value="CBH99739.1"/>
    <property type="molecule type" value="Genomic_DNA"/>
</dbReference>
<proteinExistence type="predicted"/>
<dbReference type="GO" id="GO:0003700">
    <property type="term" value="F:DNA-binding transcription factor activity"/>
    <property type="evidence" value="ECO:0007669"/>
    <property type="project" value="TreeGrafter"/>
</dbReference>
<sequence length="115" mass="13038">MKTLGQFIRERREAQDISLREFAKKLGDLSAAFVSDVELGRRFPSEEVLGRMAHVLGAKVEELKKYDSRPPVEEIKRLSASDPSFGFALRKVVESKVSAKDLLDMISKSEQKKKK</sequence>
<dbReference type="PANTHER" id="PTHR46797:SF1">
    <property type="entry name" value="METHYLPHOSPHONATE SYNTHASE"/>
    <property type="match status" value="1"/>
</dbReference>
<evidence type="ECO:0000259" key="2">
    <source>
        <dbReference type="PROSITE" id="PS50943"/>
    </source>
</evidence>
<dbReference type="InterPro" id="IPR050807">
    <property type="entry name" value="TransReg_Diox_bact_type"/>
</dbReference>
<dbReference type="SMART" id="SM00530">
    <property type="entry name" value="HTH_XRE"/>
    <property type="match status" value="1"/>
</dbReference>